<dbReference type="EMBL" id="JAGFPW010000034">
    <property type="protein sequence ID" value="MBO3796828.1"/>
    <property type="molecule type" value="Genomic_DNA"/>
</dbReference>
<evidence type="ECO:0000256" key="1">
    <source>
        <dbReference type="SAM" id="Phobius"/>
    </source>
</evidence>
<evidence type="ECO:0000313" key="4">
    <source>
        <dbReference type="Proteomes" id="UP000665181"/>
    </source>
</evidence>
<gene>
    <name evidence="3" type="ORF">J5227_21565</name>
</gene>
<dbReference type="InterPro" id="IPR005021">
    <property type="entry name" value="Terminase_largesu-like"/>
</dbReference>
<feature type="domain" description="Terminase large subunit-like ATPase" evidence="2">
    <location>
        <begin position="79"/>
        <end position="200"/>
    </location>
</feature>
<dbReference type="InterPro" id="IPR046461">
    <property type="entry name" value="TerL_ATPase"/>
</dbReference>
<sequence>MNRTTQYAMEVIEGKIKTGELVKLACQRHLDDLERQGTEDFPYVFDENKANRILNFCEKLKFTDGEAEIVGTFIKLMLFQCFILGSLFGWVHKDTGYRRFRKSFAMLARKNSKSILNSCIGLYMTGFDNYRGAQTYMTATKLKQARICWGEAVKFINMDRDLRAFFKIRDHSSEVISKHNEGIMMALGKDTGTIDGFNPHCG</sequence>
<protein>
    <recommendedName>
        <fullName evidence="2">Terminase large subunit-like ATPase domain-containing protein</fullName>
    </recommendedName>
</protein>
<keyword evidence="1" id="KW-0812">Transmembrane</keyword>
<name>A0A8I2BAU1_BACIU</name>
<proteinExistence type="predicted"/>
<accession>A0A8I2BAU1</accession>
<dbReference type="Proteomes" id="UP000665181">
    <property type="component" value="Unassembled WGS sequence"/>
</dbReference>
<feature type="transmembrane region" description="Helical" evidence="1">
    <location>
        <begin position="69"/>
        <end position="91"/>
    </location>
</feature>
<organism evidence="3 4">
    <name type="scientific">Bacillus subtilis</name>
    <dbReference type="NCBI Taxonomy" id="1423"/>
    <lineage>
        <taxon>Bacteria</taxon>
        <taxon>Bacillati</taxon>
        <taxon>Bacillota</taxon>
        <taxon>Bacilli</taxon>
        <taxon>Bacillales</taxon>
        <taxon>Bacillaceae</taxon>
        <taxon>Bacillus</taxon>
    </lineage>
</organism>
<dbReference type="InterPro" id="IPR027417">
    <property type="entry name" value="P-loop_NTPase"/>
</dbReference>
<dbReference type="AlphaFoldDB" id="A0A8I2BAU1"/>
<keyword evidence="1" id="KW-1133">Transmembrane helix</keyword>
<evidence type="ECO:0000313" key="3">
    <source>
        <dbReference type="EMBL" id="MBO3796828.1"/>
    </source>
</evidence>
<dbReference type="Gene3D" id="3.40.50.300">
    <property type="entry name" value="P-loop containing nucleotide triphosphate hydrolases"/>
    <property type="match status" value="1"/>
</dbReference>
<keyword evidence="1" id="KW-0472">Membrane</keyword>
<dbReference type="RefSeq" id="WP_208556893.1">
    <property type="nucleotide sequence ID" value="NZ_JAGFPW010000034.1"/>
</dbReference>
<dbReference type="Pfam" id="PF03354">
    <property type="entry name" value="TerL_ATPase"/>
    <property type="match status" value="1"/>
</dbReference>
<evidence type="ECO:0000259" key="2">
    <source>
        <dbReference type="Pfam" id="PF03354"/>
    </source>
</evidence>
<dbReference type="PANTHER" id="PTHR41287:SF1">
    <property type="entry name" value="PROTEIN YMFN"/>
    <property type="match status" value="1"/>
</dbReference>
<dbReference type="PANTHER" id="PTHR41287">
    <property type="match status" value="1"/>
</dbReference>
<reference evidence="3" key="1">
    <citation type="submission" date="2021-03" db="EMBL/GenBank/DDBJ databases">
        <title>Isolation of Bacillus subtilis from fermented food sample.</title>
        <authorList>
            <person name="Lakshmanan V."/>
            <person name="Athira K."/>
            <person name="Rajagopal K."/>
        </authorList>
    </citation>
    <scope>NUCLEOTIDE SEQUENCE</scope>
    <source>
        <strain evidence="3">S1</strain>
    </source>
</reference>
<comment type="caution">
    <text evidence="3">The sequence shown here is derived from an EMBL/GenBank/DDBJ whole genome shotgun (WGS) entry which is preliminary data.</text>
</comment>